<proteinExistence type="predicted"/>
<evidence type="ECO:0000313" key="2">
    <source>
        <dbReference type="Proteomes" id="UP001501777"/>
    </source>
</evidence>
<gene>
    <name evidence="1" type="ORF">GCM10010276_21050</name>
</gene>
<name>A0ABP5YPH7_STRLO</name>
<organism evidence="1 2">
    <name type="scientific">Streptomyces longisporus</name>
    <dbReference type="NCBI Taxonomy" id="1948"/>
    <lineage>
        <taxon>Bacteria</taxon>
        <taxon>Bacillati</taxon>
        <taxon>Actinomycetota</taxon>
        <taxon>Actinomycetes</taxon>
        <taxon>Kitasatosporales</taxon>
        <taxon>Streptomycetaceae</taxon>
        <taxon>Streptomyces</taxon>
    </lineage>
</organism>
<sequence>MVGMVVPAMTAGMRLLGTRRRLARHLAVEDLMSEGEEAVADFWPGLDDLVLRRRDRSPAQALFDFDRGYAGRTGPFTIAVVYGAAPMRVASETLTGIGYHAADAQWITVFTLDP</sequence>
<dbReference type="EMBL" id="BAAASG010000006">
    <property type="protein sequence ID" value="GAA2483355.1"/>
    <property type="molecule type" value="Genomic_DNA"/>
</dbReference>
<evidence type="ECO:0000313" key="1">
    <source>
        <dbReference type="EMBL" id="GAA2483355.1"/>
    </source>
</evidence>
<accession>A0ABP5YPH7</accession>
<reference evidence="2" key="1">
    <citation type="journal article" date="2019" name="Int. J. Syst. Evol. Microbiol.">
        <title>The Global Catalogue of Microorganisms (GCM) 10K type strain sequencing project: providing services to taxonomists for standard genome sequencing and annotation.</title>
        <authorList>
            <consortium name="The Broad Institute Genomics Platform"/>
            <consortium name="The Broad Institute Genome Sequencing Center for Infectious Disease"/>
            <person name="Wu L."/>
            <person name="Ma J."/>
        </authorList>
    </citation>
    <scope>NUCLEOTIDE SEQUENCE [LARGE SCALE GENOMIC DNA]</scope>
    <source>
        <strain evidence="2">JCM 4395</strain>
    </source>
</reference>
<protein>
    <submittedName>
        <fullName evidence="1">Uncharacterized protein</fullName>
    </submittedName>
</protein>
<dbReference type="Proteomes" id="UP001501777">
    <property type="component" value="Unassembled WGS sequence"/>
</dbReference>
<keyword evidence="2" id="KW-1185">Reference proteome</keyword>
<comment type="caution">
    <text evidence="1">The sequence shown here is derived from an EMBL/GenBank/DDBJ whole genome shotgun (WGS) entry which is preliminary data.</text>
</comment>